<proteinExistence type="inferred from homology"/>
<dbReference type="EC" id="6.1.1.22" evidence="2"/>
<sequence length="487" mass="54987">MFSRTLISFRTVLGRRQVSFSLPPTINQLFMNPPPANTEITTQGLVKAIRVFKKVAFIDISDGLNHHMLNVVIPDPSLLANSALELKIGQNIRVCGTWTECLKGSQSHELRLNAVDEKVAILGDVPADYPLQKKFHSSAYLRKELPTLRFKTNKLSSVLRFRSLVESELGAFFASHDFVKTHPPLITSSDCEGAGELFQVERAAAKGKFFGKNAYLTVSTQLHLEAICMALNRVWTLSPCFRAETSNTTRHLSEFWMLEAEVSYVDSVHQVTALAEAMIKHVVRQLQQDGPGGVADLEKSRFSMEEIAVMKHRWETLLAGDWPSVTYTEAVTILAKQHELVPFMYRPMWGESLQTEHEKWLAGEHFARPVFVTDYPKAMKPFYMKINDASLPEAQQTVGCFDLLVPDVGELIGGSMREHDYRKLQTEIMRLGMKPEEVQWYADLRTYGTVPHGGFGMGFERLLCYLANIENIRDVIPFPRAAESCVC</sequence>
<dbReference type="STRING" id="984486.A0A1E3QIV2"/>
<evidence type="ECO:0000313" key="11">
    <source>
        <dbReference type="EMBL" id="ODQ77621.1"/>
    </source>
</evidence>
<dbReference type="PANTHER" id="PTHR22594">
    <property type="entry name" value="ASPARTYL/LYSYL-TRNA SYNTHETASE"/>
    <property type="match status" value="1"/>
</dbReference>
<dbReference type="NCBIfam" id="NF003037">
    <property type="entry name" value="PRK03932.1"/>
    <property type="match status" value="1"/>
</dbReference>
<dbReference type="EMBL" id="KV454439">
    <property type="protein sequence ID" value="ODQ77621.1"/>
    <property type="molecule type" value="Genomic_DNA"/>
</dbReference>
<accession>A0A1E3QIV2</accession>
<evidence type="ECO:0000313" key="12">
    <source>
        <dbReference type="Proteomes" id="UP000094336"/>
    </source>
</evidence>
<keyword evidence="12" id="KW-1185">Reference proteome</keyword>
<gene>
    <name evidence="11" type="ORF">BABINDRAFT_163344</name>
</gene>
<dbReference type="GeneID" id="30147709"/>
<evidence type="ECO:0000256" key="5">
    <source>
        <dbReference type="ARBA" id="ARBA00022840"/>
    </source>
</evidence>
<dbReference type="Gene3D" id="2.40.50.140">
    <property type="entry name" value="Nucleic acid-binding proteins"/>
    <property type="match status" value="1"/>
</dbReference>
<dbReference type="FunFam" id="3.30.930.10:FF:000016">
    <property type="entry name" value="Asparagine--tRNA ligase"/>
    <property type="match status" value="1"/>
</dbReference>
<evidence type="ECO:0000256" key="2">
    <source>
        <dbReference type="ARBA" id="ARBA00012816"/>
    </source>
</evidence>
<dbReference type="Pfam" id="PF00152">
    <property type="entry name" value="tRNA-synt_2"/>
    <property type="match status" value="1"/>
</dbReference>
<name>A0A1E3QIV2_9ASCO</name>
<dbReference type="CDD" id="cd04318">
    <property type="entry name" value="EcAsnRS_like_N"/>
    <property type="match status" value="1"/>
</dbReference>
<keyword evidence="6" id="KW-0648">Protein biosynthesis</keyword>
<dbReference type="Gene3D" id="3.30.930.10">
    <property type="entry name" value="Bira Bifunctional Protein, Domain 2"/>
    <property type="match status" value="1"/>
</dbReference>
<dbReference type="GO" id="GO:0004816">
    <property type="term" value="F:asparagine-tRNA ligase activity"/>
    <property type="evidence" value="ECO:0007669"/>
    <property type="project" value="UniProtKB-EC"/>
</dbReference>
<keyword evidence="5" id="KW-0067">ATP-binding</keyword>
<dbReference type="CDD" id="cd00776">
    <property type="entry name" value="AsxRS_core"/>
    <property type="match status" value="1"/>
</dbReference>
<evidence type="ECO:0000256" key="1">
    <source>
        <dbReference type="ARBA" id="ARBA00008226"/>
    </source>
</evidence>
<dbReference type="InterPro" id="IPR045864">
    <property type="entry name" value="aa-tRNA-synth_II/BPL/LPL"/>
</dbReference>
<dbReference type="GO" id="GO:0070145">
    <property type="term" value="P:mitochondrial asparaginyl-tRNA aminoacylation"/>
    <property type="evidence" value="ECO:0007669"/>
    <property type="project" value="EnsemblFungi"/>
</dbReference>
<dbReference type="InterPro" id="IPR012340">
    <property type="entry name" value="NA-bd_OB-fold"/>
</dbReference>
<dbReference type="InterPro" id="IPR006195">
    <property type="entry name" value="aa-tRNA-synth_II"/>
</dbReference>
<dbReference type="AlphaFoldDB" id="A0A1E3QIV2"/>
<dbReference type="InterPro" id="IPR004522">
    <property type="entry name" value="Asn-tRNA-ligase"/>
</dbReference>
<dbReference type="Proteomes" id="UP000094336">
    <property type="component" value="Unassembled WGS sequence"/>
</dbReference>
<dbReference type="SUPFAM" id="SSF55681">
    <property type="entry name" value="Class II aaRS and biotin synthetases"/>
    <property type="match status" value="1"/>
</dbReference>
<dbReference type="InterPro" id="IPR002312">
    <property type="entry name" value="Asp/Asn-tRNA-synth_IIb"/>
</dbReference>
<evidence type="ECO:0000256" key="4">
    <source>
        <dbReference type="ARBA" id="ARBA00022741"/>
    </source>
</evidence>
<evidence type="ECO:0000256" key="3">
    <source>
        <dbReference type="ARBA" id="ARBA00022598"/>
    </source>
</evidence>
<comment type="similarity">
    <text evidence="1">Belongs to the class-II aminoacyl-tRNA synthetase family.</text>
</comment>
<protein>
    <recommendedName>
        <fullName evidence="9">Asparagine--tRNA ligase, mitochondrial</fullName>
        <ecNumber evidence="2">6.1.1.22</ecNumber>
    </recommendedName>
    <alternativeName>
        <fullName evidence="8">Asparaginyl-tRNA synthetase</fullName>
    </alternativeName>
</protein>
<evidence type="ECO:0000256" key="6">
    <source>
        <dbReference type="ARBA" id="ARBA00022917"/>
    </source>
</evidence>
<dbReference type="GO" id="GO:0005739">
    <property type="term" value="C:mitochondrion"/>
    <property type="evidence" value="ECO:0007669"/>
    <property type="project" value="EnsemblFungi"/>
</dbReference>
<dbReference type="NCBIfam" id="TIGR00457">
    <property type="entry name" value="asnS"/>
    <property type="match status" value="1"/>
</dbReference>
<evidence type="ECO:0000256" key="9">
    <source>
        <dbReference type="ARBA" id="ARBA00068798"/>
    </source>
</evidence>
<dbReference type="PRINTS" id="PR01042">
    <property type="entry name" value="TRNASYNTHASP"/>
</dbReference>
<dbReference type="RefSeq" id="XP_018982949.1">
    <property type="nucleotide sequence ID" value="XM_019129856.1"/>
</dbReference>
<dbReference type="GO" id="GO:0005524">
    <property type="term" value="F:ATP binding"/>
    <property type="evidence" value="ECO:0007669"/>
    <property type="project" value="UniProtKB-KW"/>
</dbReference>
<dbReference type="InterPro" id="IPR004364">
    <property type="entry name" value="Aa-tRNA-synt_II"/>
</dbReference>
<reference evidence="12" key="1">
    <citation type="submission" date="2016-05" db="EMBL/GenBank/DDBJ databases">
        <title>Comparative genomics of biotechnologically important yeasts.</title>
        <authorList>
            <consortium name="DOE Joint Genome Institute"/>
            <person name="Riley R."/>
            <person name="Haridas S."/>
            <person name="Wolfe K.H."/>
            <person name="Lopes M.R."/>
            <person name="Hittinger C.T."/>
            <person name="Goker M."/>
            <person name="Salamov A."/>
            <person name="Wisecaver J."/>
            <person name="Long T.M."/>
            <person name="Aerts A.L."/>
            <person name="Barry K."/>
            <person name="Choi C."/>
            <person name="Clum A."/>
            <person name="Coughlan A.Y."/>
            <person name="Deshpande S."/>
            <person name="Douglass A.P."/>
            <person name="Hanson S.J."/>
            <person name="Klenk H.-P."/>
            <person name="Labutti K."/>
            <person name="Lapidus A."/>
            <person name="Lindquist E."/>
            <person name="Lipzen A."/>
            <person name="Meier-Kolthoff J.P."/>
            <person name="Ohm R.A."/>
            <person name="Otillar R.P."/>
            <person name="Pangilinan J."/>
            <person name="Peng Y."/>
            <person name="Rokas A."/>
            <person name="Rosa C.A."/>
            <person name="Scheuner C."/>
            <person name="Sibirny A.A."/>
            <person name="Slot J.C."/>
            <person name="Stielow J.B."/>
            <person name="Sun H."/>
            <person name="Kurtzman C.P."/>
            <person name="Blackwell M."/>
            <person name="Grigoriev I.V."/>
            <person name="Jeffries T.W."/>
        </authorList>
    </citation>
    <scope>NUCLEOTIDE SEQUENCE [LARGE SCALE GENOMIC DNA]</scope>
    <source>
        <strain evidence="12">NRRL Y-12698</strain>
    </source>
</reference>
<evidence type="ECO:0000256" key="7">
    <source>
        <dbReference type="ARBA" id="ARBA00023146"/>
    </source>
</evidence>
<feature type="domain" description="Aminoacyl-transfer RNA synthetases class-II family profile" evidence="10">
    <location>
        <begin position="159"/>
        <end position="477"/>
    </location>
</feature>
<evidence type="ECO:0000259" key="10">
    <source>
        <dbReference type="PROSITE" id="PS50862"/>
    </source>
</evidence>
<dbReference type="PANTHER" id="PTHR22594:SF34">
    <property type="entry name" value="ASPARAGINE--TRNA LIGASE, MITOCHONDRIAL-RELATED"/>
    <property type="match status" value="1"/>
</dbReference>
<evidence type="ECO:0000256" key="8">
    <source>
        <dbReference type="ARBA" id="ARBA00029886"/>
    </source>
</evidence>
<keyword evidence="3" id="KW-0436">Ligase</keyword>
<organism evidence="11 12">
    <name type="scientific">Babjeviella inositovora NRRL Y-12698</name>
    <dbReference type="NCBI Taxonomy" id="984486"/>
    <lineage>
        <taxon>Eukaryota</taxon>
        <taxon>Fungi</taxon>
        <taxon>Dikarya</taxon>
        <taxon>Ascomycota</taxon>
        <taxon>Saccharomycotina</taxon>
        <taxon>Pichiomycetes</taxon>
        <taxon>Serinales incertae sedis</taxon>
        <taxon>Babjeviella</taxon>
    </lineage>
</organism>
<dbReference type="PROSITE" id="PS50862">
    <property type="entry name" value="AA_TRNA_LIGASE_II"/>
    <property type="match status" value="1"/>
</dbReference>
<keyword evidence="4" id="KW-0547">Nucleotide-binding</keyword>
<dbReference type="OrthoDB" id="43906at2759"/>
<keyword evidence="7" id="KW-0030">Aminoacyl-tRNA synthetase</keyword>